<dbReference type="InterPro" id="IPR011009">
    <property type="entry name" value="Kinase-like_dom_sf"/>
</dbReference>
<protein>
    <submittedName>
        <fullName evidence="2">CHK domain-containing protein</fullName>
    </submittedName>
</protein>
<evidence type="ECO:0000313" key="2">
    <source>
        <dbReference type="EnsemblMetazoa" id="GBRI029067-PA"/>
    </source>
</evidence>
<dbReference type="Proteomes" id="UP000091820">
    <property type="component" value="Unassembled WGS sequence"/>
</dbReference>
<dbReference type="Pfam" id="PF02958">
    <property type="entry name" value="EcKL"/>
    <property type="match status" value="1"/>
</dbReference>
<dbReference type="SMART" id="SM00587">
    <property type="entry name" value="CHK"/>
    <property type="match status" value="1"/>
</dbReference>
<dbReference type="PANTHER" id="PTHR11012">
    <property type="entry name" value="PROTEIN KINASE-LIKE DOMAIN-CONTAINING"/>
    <property type="match status" value="1"/>
</dbReference>
<evidence type="ECO:0000313" key="3">
    <source>
        <dbReference type="Proteomes" id="UP000091820"/>
    </source>
</evidence>
<dbReference type="VEuPathDB" id="VectorBase:GBRI029067"/>
<dbReference type="AlphaFoldDB" id="A0A1A9WR47"/>
<dbReference type="PANTHER" id="PTHR11012:SF6">
    <property type="entry name" value="CHK DOMAIN OV1-RELATED"/>
    <property type="match status" value="1"/>
</dbReference>
<accession>A0A1A9WR47</accession>
<keyword evidence="3" id="KW-1185">Reference proteome</keyword>
<dbReference type="EnsemblMetazoa" id="GBRI029067-RA">
    <property type="protein sequence ID" value="GBRI029067-PA"/>
    <property type="gene ID" value="GBRI029067"/>
</dbReference>
<organism evidence="2 3">
    <name type="scientific">Glossina brevipalpis</name>
    <dbReference type="NCBI Taxonomy" id="37001"/>
    <lineage>
        <taxon>Eukaryota</taxon>
        <taxon>Metazoa</taxon>
        <taxon>Ecdysozoa</taxon>
        <taxon>Arthropoda</taxon>
        <taxon>Hexapoda</taxon>
        <taxon>Insecta</taxon>
        <taxon>Pterygota</taxon>
        <taxon>Neoptera</taxon>
        <taxon>Endopterygota</taxon>
        <taxon>Diptera</taxon>
        <taxon>Brachycera</taxon>
        <taxon>Muscomorpha</taxon>
        <taxon>Hippoboscoidea</taxon>
        <taxon>Glossinidae</taxon>
        <taxon>Glossina</taxon>
    </lineage>
</organism>
<dbReference type="InterPro" id="IPR015897">
    <property type="entry name" value="CHK_kinase-like"/>
</dbReference>
<feature type="domain" description="CHK kinase-like" evidence="1">
    <location>
        <begin position="278"/>
        <end position="470"/>
    </location>
</feature>
<dbReference type="InterPro" id="IPR059154">
    <property type="entry name" value="Glce_b_sandwich"/>
</dbReference>
<proteinExistence type="predicted"/>
<reference evidence="2" key="2">
    <citation type="submission" date="2020-05" db="UniProtKB">
        <authorList>
            <consortium name="EnsemblMetazoa"/>
        </authorList>
    </citation>
    <scope>IDENTIFICATION</scope>
    <source>
        <strain evidence="2">IAEA</strain>
    </source>
</reference>
<dbReference type="Pfam" id="PF21174">
    <property type="entry name" value="Glce_b_sandwich"/>
    <property type="match status" value="1"/>
</dbReference>
<name>A0A1A9WR47_9MUSC</name>
<dbReference type="SUPFAM" id="SSF56112">
    <property type="entry name" value="Protein kinase-like (PK-like)"/>
    <property type="match status" value="1"/>
</dbReference>
<sequence>MKLPLISSAITLKEIDQILDLVLSADLLLVTNSSSLMLTVENRETKRTFHVHYIPADLLLSVQDENIYYGLGRQALNKCHHFTRDLHVDVQKGLVLDDPKKSPIRVKRADLRILSISFLGVEIEREVYRVKHALSIVNFEINIEHRMASAERAIPKWIKVELFQQVFEEIISGYRQTKEFEVKEALPPGENYATIMLRIKAGIELMDGSIKSCNFMLKTAHSSEMLREMMDRFDMFDTETDMYRFIIPELEQMYTQVGVNVKFSCKFYKLPDIDESYVLLEDLKCRGFKNANRLEGLDINHTKHVLKKLAQWHAASATRVTTKGPYDEKYMKSYFKPEGFEAMKSMFANVTKYFISCVSSYNGYEEYYEDLCKIEKLLMDELYKLNEIDENDFNALNHGDAWCNNIMFQTDDNDDVLETYLVDYQLPKYGTVAQDLYYFLLSSTKYEIKLKHFDYLISYYHENLVKHLRLLNYPNKLPTLKGIHMQLLKHGVWGLTSTCGILAAVLLDPTEKANLDNFMSANDVAVDFKMQMFSNPRYRKHAEALLPWLYYRGALEISSK</sequence>
<reference evidence="3" key="1">
    <citation type="submission" date="2014-03" db="EMBL/GenBank/DDBJ databases">
        <authorList>
            <person name="Aksoy S."/>
            <person name="Warren W."/>
            <person name="Wilson R.K."/>
        </authorList>
    </citation>
    <scope>NUCLEOTIDE SEQUENCE [LARGE SCALE GENOMIC DNA]</scope>
    <source>
        <strain evidence="3">IAEA</strain>
    </source>
</reference>
<evidence type="ECO:0000259" key="1">
    <source>
        <dbReference type="SMART" id="SM00587"/>
    </source>
</evidence>
<dbReference type="InterPro" id="IPR004119">
    <property type="entry name" value="EcKL"/>
</dbReference>
<dbReference type="Gene3D" id="3.90.1200.10">
    <property type="match status" value="1"/>
</dbReference>